<organism evidence="2 3">
    <name type="scientific">Roseovarius marisflavi</name>
    <dbReference type="NCBI Taxonomy" id="1054996"/>
    <lineage>
        <taxon>Bacteria</taxon>
        <taxon>Pseudomonadati</taxon>
        <taxon>Pseudomonadota</taxon>
        <taxon>Alphaproteobacteria</taxon>
        <taxon>Rhodobacterales</taxon>
        <taxon>Roseobacteraceae</taxon>
        <taxon>Roseovarius</taxon>
    </lineage>
</organism>
<keyword evidence="1" id="KW-0732">Signal</keyword>
<reference evidence="3" key="1">
    <citation type="submission" date="2016-11" db="EMBL/GenBank/DDBJ databases">
        <authorList>
            <person name="Varghese N."/>
            <person name="Submissions S."/>
        </authorList>
    </citation>
    <scope>NUCLEOTIDE SEQUENCE [LARGE SCALE GENOMIC DNA]</scope>
    <source>
        <strain evidence="3">DSM 29327</strain>
    </source>
</reference>
<dbReference type="PROSITE" id="PS51257">
    <property type="entry name" value="PROKAR_LIPOPROTEIN"/>
    <property type="match status" value="1"/>
</dbReference>
<evidence type="ECO:0000313" key="3">
    <source>
        <dbReference type="Proteomes" id="UP000184191"/>
    </source>
</evidence>
<proteinExistence type="predicted"/>
<name>A0A1M7B2U7_9RHOB</name>
<dbReference type="Proteomes" id="UP000184191">
    <property type="component" value="Unassembled WGS sequence"/>
</dbReference>
<sequence>MIRAALIGALCLTAGPGLALSCMAPDVAKTYARAAEADESYVVVRGRLTFDATQLPKTDWQNQQATPPHTPIAARITGQALSLTGFDLPFERDITLDVQCFGPWCAGAATETDYLGFLEQRETGYVLVLDPCGGMGFANPTPEMLDRVKTCFQGGPCVLGDTHYYSDTGRPKMKPNIGGWAL</sequence>
<keyword evidence="3" id="KW-1185">Reference proteome</keyword>
<feature type="chain" id="PRO_5013223592" evidence="1">
    <location>
        <begin position="20"/>
        <end position="182"/>
    </location>
</feature>
<dbReference type="RefSeq" id="WP_073198842.1">
    <property type="nucleotide sequence ID" value="NZ_FRBN01000016.1"/>
</dbReference>
<feature type="signal peptide" evidence="1">
    <location>
        <begin position="1"/>
        <end position="19"/>
    </location>
</feature>
<evidence type="ECO:0000256" key="1">
    <source>
        <dbReference type="SAM" id="SignalP"/>
    </source>
</evidence>
<dbReference type="STRING" id="1054996.SAMN05444414_11625"/>
<protein>
    <submittedName>
        <fullName evidence="2">Uncharacterized protein</fullName>
    </submittedName>
</protein>
<accession>A0A1M7B2U7</accession>
<dbReference type="AlphaFoldDB" id="A0A1M7B2U7"/>
<evidence type="ECO:0000313" key="2">
    <source>
        <dbReference type="EMBL" id="SHL49216.1"/>
    </source>
</evidence>
<gene>
    <name evidence="2" type="ORF">SAMN05444414_11625</name>
</gene>
<dbReference type="EMBL" id="FRBN01000016">
    <property type="protein sequence ID" value="SHL49216.1"/>
    <property type="molecule type" value="Genomic_DNA"/>
</dbReference>